<dbReference type="VEuPathDB" id="FungiDB:BO97DRAFT_380252"/>
<accession>A0A395HF37</accession>
<organism evidence="1 2">
    <name type="scientific">Aspergillus homomorphus (strain CBS 101889)</name>
    <dbReference type="NCBI Taxonomy" id="1450537"/>
    <lineage>
        <taxon>Eukaryota</taxon>
        <taxon>Fungi</taxon>
        <taxon>Dikarya</taxon>
        <taxon>Ascomycota</taxon>
        <taxon>Pezizomycotina</taxon>
        <taxon>Eurotiomycetes</taxon>
        <taxon>Eurotiomycetidae</taxon>
        <taxon>Eurotiales</taxon>
        <taxon>Aspergillaceae</taxon>
        <taxon>Aspergillus</taxon>
        <taxon>Aspergillus subgen. Circumdati</taxon>
    </lineage>
</organism>
<dbReference type="AlphaFoldDB" id="A0A395HF37"/>
<dbReference type="Proteomes" id="UP000248961">
    <property type="component" value="Unassembled WGS sequence"/>
</dbReference>
<evidence type="ECO:0000313" key="1">
    <source>
        <dbReference type="EMBL" id="RAL06467.1"/>
    </source>
</evidence>
<gene>
    <name evidence="1" type="ORF">BO97DRAFT_380252</name>
</gene>
<protein>
    <submittedName>
        <fullName evidence="1">Uncharacterized protein</fullName>
    </submittedName>
</protein>
<dbReference type="OrthoDB" id="194358at2759"/>
<dbReference type="STRING" id="1450537.A0A395HF37"/>
<dbReference type="GeneID" id="37197482"/>
<keyword evidence="2" id="KW-1185">Reference proteome</keyword>
<name>A0A395HF37_ASPHC</name>
<dbReference type="RefSeq" id="XP_025545621.1">
    <property type="nucleotide sequence ID" value="XM_025693193.1"/>
</dbReference>
<reference evidence="1 2" key="1">
    <citation type="submission" date="2018-02" db="EMBL/GenBank/DDBJ databases">
        <title>The genomes of Aspergillus section Nigri reveals drivers in fungal speciation.</title>
        <authorList>
            <consortium name="DOE Joint Genome Institute"/>
            <person name="Vesth T.C."/>
            <person name="Nybo J."/>
            <person name="Theobald S."/>
            <person name="Brandl J."/>
            <person name="Frisvad J.C."/>
            <person name="Nielsen K.F."/>
            <person name="Lyhne E.K."/>
            <person name="Kogle M.E."/>
            <person name="Kuo A."/>
            <person name="Riley R."/>
            <person name="Clum A."/>
            <person name="Nolan M."/>
            <person name="Lipzen A."/>
            <person name="Salamov A."/>
            <person name="Henrissat B."/>
            <person name="Wiebenga A."/>
            <person name="De vries R.P."/>
            <person name="Grigoriev I.V."/>
            <person name="Mortensen U.H."/>
            <person name="Andersen M.R."/>
            <person name="Baker S.E."/>
        </authorList>
    </citation>
    <scope>NUCLEOTIDE SEQUENCE [LARGE SCALE GENOMIC DNA]</scope>
    <source>
        <strain evidence="1 2">CBS 101889</strain>
    </source>
</reference>
<proteinExistence type="predicted"/>
<sequence length="342" mass="38222">MQQTNSNNWLEIKSGESGQLTILDHGRLEGLVAELVNSGDQCPSLCVFLGTKSKEACLRQLYPHNNINRRASNTSVRLRCDVATQRMPRPAFFADGDLTYKPSFSSLGKQTARPEQPITWQAHSFETVLQIIYARLLFLFTDVVCIFAADFASYSDVADFLISIHRARSASLLPASIRPRVVIVLATNLVDNKMEETEVERLQCRLNMCETGPMSASFSAIHMVRLGHHTLSDYSRYQPLRDLIKGQIHDMQSAREDTRTLLSANHLAALFSLALRHTAEDIRQPFDFVQASRAYHPVSLSLGPNIVHYQELGSQVGLCSEELAPSVASALLMDHYIDGMLD</sequence>
<evidence type="ECO:0000313" key="2">
    <source>
        <dbReference type="Proteomes" id="UP000248961"/>
    </source>
</evidence>
<dbReference type="EMBL" id="KZ824406">
    <property type="protein sequence ID" value="RAL06467.1"/>
    <property type="molecule type" value="Genomic_DNA"/>
</dbReference>